<dbReference type="PANTHER" id="PTHR44329">
    <property type="entry name" value="SERINE/THREONINE-PROTEIN KINASE TNNI3K-RELATED"/>
    <property type="match status" value="1"/>
</dbReference>
<dbReference type="SMART" id="SM00220">
    <property type="entry name" value="S_TKc"/>
    <property type="match status" value="1"/>
</dbReference>
<comment type="caution">
    <text evidence="2">The sequence shown here is derived from an EMBL/GenBank/DDBJ whole genome shotgun (WGS) entry which is preliminary data.</text>
</comment>
<dbReference type="InterPro" id="IPR051681">
    <property type="entry name" value="Ser/Thr_Kinases-Pseudokinases"/>
</dbReference>
<dbReference type="PROSITE" id="PS50011">
    <property type="entry name" value="PROTEIN_KINASE_DOM"/>
    <property type="match status" value="1"/>
</dbReference>
<dbReference type="GO" id="GO:0005524">
    <property type="term" value="F:ATP binding"/>
    <property type="evidence" value="ECO:0007669"/>
    <property type="project" value="InterPro"/>
</dbReference>
<sequence>PDLALGVECGNEVTLLPVVRGKGTFGRVQEGMYGGQRVAVKLLPCDVPMAPEPVADSAAGGLPAAACSPAGGEKQADEVKVEEGSGVRQPRNQAAHALQTFAQEVEVLGRCQHPNVVRLLAACLGPPQPCLVMELMETSLDQLVHAKGAPPLSMSMVLSISIDVVRGLEYLHPTIVHRDLKPANVLVNMSGPEPIAKISDFGLSRMRNTVMPTMHPEVGTPAYMAPECFDTQNLKITHQADIYSFAVIVWEMLTGLRPWCGCTPLAVAYAVTLLGERLPLTTLPPERCPAPLSRLLAQCFDAEPRRRPAAAELVKELKLIAEAVRAHESWDGAAAEPYAAVPAIQQISATALVGESFFTNPSACTMTPSTFGRLLMGSNLSAVAFAVSEESVAARRHGANEVPQPT</sequence>
<dbReference type="CDD" id="cd13999">
    <property type="entry name" value="STKc_MAP3K-like"/>
    <property type="match status" value="1"/>
</dbReference>
<protein>
    <recommendedName>
        <fullName evidence="1">Protein kinase domain-containing protein</fullName>
    </recommendedName>
</protein>
<dbReference type="EMBL" id="BNCQ01000005">
    <property type="protein sequence ID" value="GIL98295.1"/>
    <property type="molecule type" value="Genomic_DNA"/>
</dbReference>
<evidence type="ECO:0000259" key="1">
    <source>
        <dbReference type="PROSITE" id="PS50011"/>
    </source>
</evidence>
<dbReference type="Gene3D" id="1.10.510.10">
    <property type="entry name" value="Transferase(Phosphotransferase) domain 1"/>
    <property type="match status" value="1"/>
</dbReference>
<name>A0A8J4DE77_9CHLO</name>
<feature type="non-terminal residue" evidence="2">
    <location>
        <position position="1"/>
    </location>
</feature>
<reference evidence="2" key="1">
    <citation type="journal article" date="2021" name="Proc. Natl. Acad. Sci. U.S.A.">
        <title>Three genomes in the algal genus Volvox reveal the fate of a haploid sex-determining region after a transition to homothallism.</title>
        <authorList>
            <person name="Yamamoto K."/>
            <person name="Hamaji T."/>
            <person name="Kawai-Toyooka H."/>
            <person name="Matsuzaki R."/>
            <person name="Takahashi F."/>
            <person name="Nishimura Y."/>
            <person name="Kawachi M."/>
            <person name="Noguchi H."/>
            <person name="Minakuchi Y."/>
            <person name="Umen J.G."/>
            <person name="Toyoda A."/>
            <person name="Nozaki H."/>
        </authorList>
    </citation>
    <scope>NUCLEOTIDE SEQUENCE</scope>
    <source>
        <strain evidence="2">NIES-3785</strain>
    </source>
</reference>
<dbReference type="InterPro" id="IPR000719">
    <property type="entry name" value="Prot_kinase_dom"/>
</dbReference>
<gene>
    <name evidence="2" type="ORF">Vretimale_3697</name>
</gene>
<dbReference type="PROSITE" id="PS00108">
    <property type="entry name" value="PROTEIN_KINASE_ST"/>
    <property type="match status" value="1"/>
</dbReference>
<feature type="domain" description="Protein kinase" evidence="1">
    <location>
        <begin position="14"/>
        <end position="319"/>
    </location>
</feature>
<dbReference type="PANTHER" id="PTHR44329:SF214">
    <property type="entry name" value="PROTEIN KINASE DOMAIN-CONTAINING PROTEIN"/>
    <property type="match status" value="1"/>
</dbReference>
<dbReference type="Pfam" id="PF07714">
    <property type="entry name" value="PK_Tyr_Ser-Thr"/>
    <property type="match status" value="1"/>
</dbReference>
<dbReference type="GO" id="GO:0004674">
    <property type="term" value="F:protein serine/threonine kinase activity"/>
    <property type="evidence" value="ECO:0007669"/>
    <property type="project" value="TreeGrafter"/>
</dbReference>
<dbReference type="AlphaFoldDB" id="A0A8J4DE77"/>
<proteinExistence type="predicted"/>
<dbReference type="SUPFAM" id="SSF56112">
    <property type="entry name" value="Protein kinase-like (PK-like)"/>
    <property type="match status" value="1"/>
</dbReference>
<evidence type="ECO:0000313" key="3">
    <source>
        <dbReference type="Proteomes" id="UP000722791"/>
    </source>
</evidence>
<dbReference type="Proteomes" id="UP000722791">
    <property type="component" value="Unassembled WGS sequence"/>
</dbReference>
<dbReference type="InterPro" id="IPR001245">
    <property type="entry name" value="Ser-Thr/Tyr_kinase_cat_dom"/>
</dbReference>
<evidence type="ECO:0000313" key="2">
    <source>
        <dbReference type="EMBL" id="GIL98295.1"/>
    </source>
</evidence>
<organism evidence="2 3">
    <name type="scientific">Volvox reticuliferus</name>
    <dbReference type="NCBI Taxonomy" id="1737510"/>
    <lineage>
        <taxon>Eukaryota</taxon>
        <taxon>Viridiplantae</taxon>
        <taxon>Chlorophyta</taxon>
        <taxon>core chlorophytes</taxon>
        <taxon>Chlorophyceae</taxon>
        <taxon>CS clade</taxon>
        <taxon>Chlamydomonadales</taxon>
        <taxon>Volvocaceae</taxon>
        <taxon>Volvox</taxon>
    </lineage>
</organism>
<dbReference type="InterPro" id="IPR008271">
    <property type="entry name" value="Ser/Thr_kinase_AS"/>
</dbReference>
<accession>A0A8J4DE77</accession>
<dbReference type="InterPro" id="IPR011009">
    <property type="entry name" value="Kinase-like_dom_sf"/>
</dbReference>